<evidence type="ECO:0000256" key="4">
    <source>
        <dbReference type="ARBA" id="ARBA00022614"/>
    </source>
</evidence>
<keyword evidence="13 14" id="KW-0395">Inflammatory response</keyword>
<keyword evidence="10 16" id="KW-0472">Membrane</keyword>
<feature type="domain" description="TIR" evidence="18">
    <location>
        <begin position="657"/>
        <end position="798"/>
    </location>
</feature>
<dbReference type="PROSITE" id="PS50104">
    <property type="entry name" value="TIR"/>
    <property type="match status" value="1"/>
</dbReference>
<keyword evidence="4" id="KW-0433">Leucine-rich repeat</keyword>
<dbReference type="SUPFAM" id="SSF52058">
    <property type="entry name" value="L domain-like"/>
    <property type="match status" value="1"/>
</dbReference>
<keyword evidence="6 17" id="KW-0732">Signal</keyword>
<name>A0A8T3CC95_9TELE</name>
<dbReference type="InterPro" id="IPR035897">
    <property type="entry name" value="Toll_tir_struct_dom_sf"/>
</dbReference>
<dbReference type="SUPFAM" id="SSF52200">
    <property type="entry name" value="Toll/Interleukin receptor TIR domain"/>
    <property type="match status" value="1"/>
</dbReference>
<dbReference type="InterPro" id="IPR017241">
    <property type="entry name" value="Toll-like_receptor"/>
</dbReference>
<dbReference type="Pfam" id="PF13516">
    <property type="entry name" value="LRR_6"/>
    <property type="match status" value="1"/>
</dbReference>
<comment type="subcellular location">
    <subcellularLocation>
        <location evidence="1">Membrane</location>
        <topology evidence="1">Single-pass type I membrane protein</topology>
    </subcellularLocation>
</comment>
<feature type="signal peptide" evidence="17">
    <location>
        <begin position="1"/>
        <end position="23"/>
    </location>
</feature>
<comment type="similarity">
    <text evidence="2 14">Belongs to the Toll-like receptor family.</text>
</comment>
<keyword evidence="5 16" id="KW-0812">Transmembrane</keyword>
<evidence type="ECO:0000256" key="9">
    <source>
        <dbReference type="ARBA" id="ARBA00022989"/>
    </source>
</evidence>
<keyword evidence="15" id="KW-1015">Disulfide bond</keyword>
<dbReference type="FunFam" id="3.40.50.10140:FF:000001">
    <property type="entry name" value="Toll-like receptor 2"/>
    <property type="match status" value="1"/>
</dbReference>
<evidence type="ECO:0000256" key="11">
    <source>
        <dbReference type="ARBA" id="ARBA00023170"/>
    </source>
</evidence>
<dbReference type="Pfam" id="PF13855">
    <property type="entry name" value="LRR_8"/>
    <property type="match status" value="2"/>
</dbReference>
<evidence type="ECO:0000256" key="16">
    <source>
        <dbReference type="SAM" id="Phobius"/>
    </source>
</evidence>
<dbReference type="GO" id="GO:0005886">
    <property type="term" value="C:plasma membrane"/>
    <property type="evidence" value="ECO:0007669"/>
    <property type="project" value="TreeGrafter"/>
</dbReference>
<keyword evidence="8 14" id="KW-0391">Immunity</keyword>
<dbReference type="Pfam" id="PF01582">
    <property type="entry name" value="TIR"/>
    <property type="match status" value="1"/>
</dbReference>
<dbReference type="AlphaFoldDB" id="A0A8T3CC95"/>
<feature type="disulfide bond" evidence="15">
    <location>
        <begin position="363"/>
        <end position="392"/>
    </location>
</feature>
<dbReference type="PANTHER" id="PTHR24365">
    <property type="entry name" value="TOLL-LIKE RECEPTOR"/>
    <property type="match status" value="1"/>
</dbReference>
<keyword evidence="20" id="KW-1185">Reference proteome</keyword>
<dbReference type="GO" id="GO:0002224">
    <property type="term" value="P:toll-like receptor signaling pathway"/>
    <property type="evidence" value="ECO:0007669"/>
    <property type="project" value="InterPro"/>
</dbReference>
<dbReference type="GO" id="GO:0045087">
    <property type="term" value="P:innate immune response"/>
    <property type="evidence" value="ECO:0007669"/>
    <property type="project" value="UniProtKB-UniRule"/>
</dbReference>
<evidence type="ECO:0000256" key="1">
    <source>
        <dbReference type="ARBA" id="ARBA00004479"/>
    </source>
</evidence>
<protein>
    <recommendedName>
        <fullName evidence="18">TIR domain-containing protein</fullName>
    </recommendedName>
</protein>
<evidence type="ECO:0000256" key="12">
    <source>
        <dbReference type="ARBA" id="ARBA00023180"/>
    </source>
</evidence>
<dbReference type="PANTHER" id="PTHR24365:SF539">
    <property type="entry name" value="TOLL-LIKE RECEPTOR 1"/>
    <property type="match status" value="1"/>
</dbReference>
<dbReference type="InterPro" id="IPR003591">
    <property type="entry name" value="Leu-rich_rpt_typical-subtyp"/>
</dbReference>
<keyword evidence="3 14" id="KW-0399">Innate immunity</keyword>
<evidence type="ECO:0000313" key="19">
    <source>
        <dbReference type="EMBL" id="KAI1882533.1"/>
    </source>
</evidence>
<proteinExistence type="inferred from homology"/>
<dbReference type="PIRSF" id="PIRSF037595">
    <property type="entry name" value="Toll-like_receptor"/>
    <property type="match status" value="1"/>
</dbReference>
<dbReference type="InterPro" id="IPR001611">
    <property type="entry name" value="Leu-rich_rpt"/>
</dbReference>
<feature type="transmembrane region" description="Helical" evidence="16">
    <location>
        <begin position="602"/>
        <end position="626"/>
    </location>
</feature>
<evidence type="ECO:0000256" key="17">
    <source>
        <dbReference type="SAM" id="SignalP"/>
    </source>
</evidence>
<evidence type="ECO:0000256" key="8">
    <source>
        <dbReference type="ARBA" id="ARBA00022859"/>
    </source>
</evidence>
<keyword evidence="11 14" id="KW-0675">Receptor</keyword>
<evidence type="ECO:0000256" key="14">
    <source>
        <dbReference type="PIRNR" id="PIRNR037595"/>
    </source>
</evidence>
<evidence type="ECO:0000256" key="10">
    <source>
        <dbReference type="ARBA" id="ARBA00023136"/>
    </source>
</evidence>
<gene>
    <name evidence="19" type="ORF">AGOR_G00251730</name>
</gene>
<dbReference type="SMART" id="SM00082">
    <property type="entry name" value="LRRCT"/>
    <property type="match status" value="1"/>
</dbReference>
<keyword evidence="12" id="KW-0325">Glycoprotein</keyword>
<dbReference type="Gene3D" id="3.80.10.10">
    <property type="entry name" value="Ribonuclease Inhibitor"/>
    <property type="match status" value="1"/>
</dbReference>
<dbReference type="GO" id="GO:0006954">
    <property type="term" value="P:inflammatory response"/>
    <property type="evidence" value="ECO:0007669"/>
    <property type="project" value="UniProtKB-UniRule"/>
</dbReference>
<comment type="caution">
    <text evidence="19">The sequence shown here is derived from an EMBL/GenBank/DDBJ whole genome shotgun (WGS) entry which is preliminary data.</text>
</comment>
<evidence type="ECO:0000256" key="3">
    <source>
        <dbReference type="ARBA" id="ARBA00022588"/>
    </source>
</evidence>
<dbReference type="InterPro" id="IPR032675">
    <property type="entry name" value="LRR_dom_sf"/>
</dbReference>
<dbReference type="PROSITE" id="PS51450">
    <property type="entry name" value="LRR"/>
    <property type="match status" value="2"/>
</dbReference>
<evidence type="ECO:0000256" key="2">
    <source>
        <dbReference type="ARBA" id="ARBA00009634"/>
    </source>
</evidence>
<dbReference type="EMBL" id="JAERUA010000025">
    <property type="protein sequence ID" value="KAI1882533.1"/>
    <property type="molecule type" value="Genomic_DNA"/>
</dbReference>
<dbReference type="Gene3D" id="3.40.50.10140">
    <property type="entry name" value="Toll/interleukin-1 receptor homology (TIR) domain"/>
    <property type="match status" value="1"/>
</dbReference>
<sequence>MGLPGCSVAFLCLLLLKAVGTLAEDDVREPLACTMPRKAQVDLSYRHLAQVPPTLPRDAQYLDLSHNNISQLRGADLDALTDLCVLKITHNGLRVISPAAFQQNRKLQVLNISFNALMTIPDLTLPSLLILDVSENLYESYRLGKAFESLQNLFFLALGSPRADTIKSSDFIPLNRTPLKKLQLGSGTEMEKYENGSFSNLLQLQEVTLKMTFCRRPELFRAMLRDLDSTKTMSVKLVKFLPDICNVSATLSDGLRDLRYLRNLTFQSTWFNSSVLSEIARNIIQSPIQDLSFLNITYAQDTSDGINIQTIPGFNRTANVKAITFDTIHHYQYNFPFVSINKTLFSKMTYLRFSGTGMSIVPCDVISNSPSLEVLDLSNNLLRDRGLWWSSCSFTDKFPSLKGLFLRNNKFEDLQFIADHVHNMTALDSLDLSTNTIKLTGQGVWPAHLTSLSLSDNSLGDEVFHHLSPHIRTLNLSKTGITDLTQAALSQLTSLRQLFLSSNVIKTLPQDLFAPKLEELHVDMNAIISLNPQMFEGLPGLKKLKAGHNPFACNCDLYWFVTSFNKTLLLDWPYDYTCFSPPNLAGVLLSQYQPSRVHCDPWIQVAISLVITLTAMAALGVVFYACDGAWYLKMLWVWLRVKRRGYQQRNRMGQEAFSYHAFISYSQEDSMWVETQLVPTLEGAGLALCVHKRDFVPGEWILNNIINCVEGSYKTLFVLSQNFIQSEWCNYELFFAQHRALSVHQDSLVFVLLEPIPADSIPRKYLKLRNLLRLQTYLEWPEEECKRQVFWASLKAMLRTGGGSVVLRDVAQEIAYLCDPLEANEPLIQKAEE</sequence>
<feature type="chain" id="PRO_5035864128" description="TIR domain-containing protein" evidence="17">
    <location>
        <begin position="24"/>
        <end position="833"/>
    </location>
</feature>
<dbReference type="SMART" id="SM00369">
    <property type="entry name" value="LRR_TYP"/>
    <property type="match status" value="6"/>
</dbReference>
<dbReference type="SMART" id="SM00255">
    <property type="entry name" value="TIR"/>
    <property type="match status" value="1"/>
</dbReference>
<evidence type="ECO:0000256" key="15">
    <source>
        <dbReference type="PIRSR" id="PIRSR037595-2"/>
    </source>
</evidence>
<dbReference type="OrthoDB" id="1081807at2759"/>
<keyword evidence="7" id="KW-0677">Repeat</keyword>
<dbReference type="SUPFAM" id="SSF52047">
    <property type="entry name" value="RNI-like"/>
    <property type="match status" value="1"/>
</dbReference>
<keyword evidence="9 16" id="KW-1133">Transmembrane helix</keyword>
<evidence type="ECO:0000256" key="7">
    <source>
        <dbReference type="ARBA" id="ARBA00022737"/>
    </source>
</evidence>
<dbReference type="Proteomes" id="UP000829720">
    <property type="component" value="Unassembled WGS sequence"/>
</dbReference>
<evidence type="ECO:0000256" key="6">
    <source>
        <dbReference type="ARBA" id="ARBA00022729"/>
    </source>
</evidence>
<dbReference type="InterPro" id="IPR000157">
    <property type="entry name" value="TIR_dom"/>
</dbReference>
<evidence type="ECO:0000256" key="13">
    <source>
        <dbReference type="ARBA" id="ARBA00023198"/>
    </source>
</evidence>
<reference evidence="19" key="1">
    <citation type="submission" date="2021-01" db="EMBL/GenBank/DDBJ databases">
        <authorList>
            <person name="Zahm M."/>
            <person name="Roques C."/>
            <person name="Cabau C."/>
            <person name="Klopp C."/>
            <person name="Donnadieu C."/>
            <person name="Jouanno E."/>
            <person name="Lampietro C."/>
            <person name="Louis A."/>
            <person name="Herpin A."/>
            <person name="Echchiki A."/>
            <person name="Berthelot C."/>
            <person name="Parey E."/>
            <person name="Roest-Crollius H."/>
            <person name="Braasch I."/>
            <person name="Postlethwait J."/>
            <person name="Bobe J."/>
            <person name="Montfort J."/>
            <person name="Bouchez O."/>
            <person name="Begum T."/>
            <person name="Mejri S."/>
            <person name="Adams A."/>
            <person name="Chen W.-J."/>
            <person name="Guiguen Y."/>
        </authorList>
    </citation>
    <scope>NUCLEOTIDE SEQUENCE</scope>
    <source>
        <tissue evidence="19">Blood</tissue>
    </source>
</reference>
<evidence type="ECO:0000256" key="5">
    <source>
        <dbReference type="ARBA" id="ARBA00022692"/>
    </source>
</evidence>
<organism evidence="19 20">
    <name type="scientific">Albula goreensis</name>
    <dbReference type="NCBI Taxonomy" id="1534307"/>
    <lineage>
        <taxon>Eukaryota</taxon>
        <taxon>Metazoa</taxon>
        <taxon>Chordata</taxon>
        <taxon>Craniata</taxon>
        <taxon>Vertebrata</taxon>
        <taxon>Euteleostomi</taxon>
        <taxon>Actinopterygii</taxon>
        <taxon>Neopterygii</taxon>
        <taxon>Teleostei</taxon>
        <taxon>Albuliformes</taxon>
        <taxon>Albulidae</taxon>
        <taxon>Albula</taxon>
    </lineage>
</organism>
<dbReference type="GO" id="GO:0004888">
    <property type="term" value="F:transmembrane signaling receptor activity"/>
    <property type="evidence" value="ECO:0007669"/>
    <property type="project" value="InterPro"/>
</dbReference>
<accession>A0A8T3CC95</accession>
<evidence type="ECO:0000259" key="18">
    <source>
        <dbReference type="PROSITE" id="PS50104"/>
    </source>
</evidence>
<evidence type="ECO:0000313" key="20">
    <source>
        <dbReference type="Proteomes" id="UP000829720"/>
    </source>
</evidence>
<dbReference type="InterPro" id="IPR000483">
    <property type="entry name" value="Cys-rich_flank_reg_C"/>
</dbReference>